<protein>
    <submittedName>
        <fullName evidence="1">Uncharacterized protein</fullName>
    </submittedName>
</protein>
<gene>
    <name evidence="1" type="ORF">EW145_g1515</name>
</gene>
<evidence type="ECO:0000313" key="1">
    <source>
        <dbReference type="EMBL" id="THH10157.1"/>
    </source>
</evidence>
<dbReference type="OrthoDB" id="3260913at2759"/>
<proteinExistence type="predicted"/>
<dbReference type="Proteomes" id="UP000308199">
    <property type="component" value="Unassembled WGS sequence"/>
</dbReference>
<name>A0A4S4LES2_9AGAM</name>
<keyword evidence="2" id="KW-1185">Reference proteome</keyword>
<organism evidence="1 2">
    <name type="scientific">Phellinidium pouzarii</name>
    <dbReference type="NCBI Taxonomy" id="167371"/>
    <lineage>
        <taxon>Eukaryota</taxon>
        <taxon>Fungi</taxon>
        <taxon>Dikarya</taxon>
        <taxon>Basidiomycota</taxon>
        <taxon>Agaricomycotina</taxon>
        <taxon>Agaricomycetes</taxon>
        <taxon>Hymenochaetales</taxon>
        <taxon>Hymenochaetaceae</taxon>
        <taxon>Phellinidium</taxon>
    </lineage>
</organism>
<reference evidence="1 2" key="1">
    <citation type="submission" date="2019-02" db="EMBL/GenBank/DDBJ databases">
        <title>Genome sequencing of the rare red list fungi Phellinidium pouzarii.</title>
        <authorList>
            <person name="Buettner E."/>
            <person name="Kellner H."/>
        </authorList>
    </citation>
    <scope>NUCLEOTIDE SEQUENCE [LARGE SCALE GENOMIC DNA]</scope>
    <source>
        <strain evidence="1 2">DSM 108285</strain>
    </source>
</reference>
<accession>A0A4S4LES2</accession>
<sequence>MFAKLSNTYSRLTDLRWNVVSESRDEVIPMSSQDNLLPPDVQVLSQLSLAVPGIAMEAMAGVCGKVFSPLCHYAHASLSADVENIVLSLHEADSSFVYRDTYPNDEVDDIYAIPFPLGRIREATEMSSRCPPKTCSDRDEYIASLLQFSTIPSIVITPAPSQSRGMSCVPVQDTYFGARLTVPSYSALNAAHPPMMAPSYLHTPVGRARAERLILPLDQHTPTGDAEKNSCARALAIAIASPELKR</sequence>
<dbReference type="AlphaFoldDB" id="A0A4S4LES2"/>
<dbReference type="EMBL" id="SGPK01000043">
    <property type="protein sequence ID" value="THH10157.1"/>
    <property type="molecule type" value="Genomic_DNA"/>
</dbReference>
<evidence type="ECO:0000313" key="2">
    <source>
        <dbReference type="Proteomes" id="UP000308199"/>
    </source>
</evidence>
<comment type="caution">
    <text evidence="1">The sequence shown here is derived from an EMBL/GenBank/DDBJ whole genome shotgun (WGS) entry which is preliminary data.</text>
</comment>